<dbReference type="Proteomes" id="UP000262477">
    <property type="component" value="Unassembled WGS sequence"/>
</dbReference>
<dbReference type="AlphaFoldDB" id="A0A371PYP5"/>
<evidence type="ECO:0000313" key="2">
    <source>
        <dbReference type="EMBL" id="REK87560.1"/>
    </source>
</evidence>
<keyword evidence="1" id="KW-0175">Coiled coil</keyword>
<reference evidence="2 3" key="1">
    <citation type="submission" date="2018-08" db="EMBL/GenBank/DDBJ databases">
        <title>Streptomyces NEAU-D10 sp. nov., a novel Actinomycete isolated from soil.</title>
        <authorList>
            <person name="Jin L."/>
        </authorList>
    </citation>
    <scope>NUCLEOTIDE SEQUENCE [LARGE SCALE GENOMIC DNA]</scope>
    <source>
        <strain evidence="2 3">NEAU-D10</strain>
    </source>
</reference>
<organism evidence="2 3">
    <name type="scientific">Streptomyces inhibens</name>
    <dbReference type="NCBI Taxonomy" id="2293571"/>
    <lineage>
        <taxon>Bacteria</taxon>
        <taxon>Bacillati</taxon>
        <taxon>Actinomycetota</taxon>
        <taxon>Actinomycetes</taxon>
        <taxon>Kitasatosporales</taxon>
        <taxon>Streptomycetaceae</taxon>
        <taxon>Streptomyces</taxon>
    </lineage>
</organism>
<proteinExistence type="predicted"/>
<name>A0A371PYP5_STRIH</name>
<accession>A0A371PYP5</accession>
<evidence type="ECO:0000313" key="3">
    <source>
        <dbReference type="Proteomes" id="UP000262477"/>
    </source>
</evidence>
<evidence type="ECO:0008006" key="4">
    <source>
        <dbReference type="Google" id="ProtNLM"/>
    </source>
</evidence>
<dbReference type="RefSeq" id="WP_128509661.1">
    <property type="nucleotide sequence ID" value="NZ_QUAC01000209.1"/>
</dbReference>
<gene>
    <name evidence="2" type="ORF">DY245_26155</name>
</gene>
<feature type="coiled-coil region" evidence="1">
    <location>
        <begin position="21"/>
        <end position="48"/>
    </location>
</feature>
<sequence>MTDPIRTPDTLAVDHTRHTRPLQAERRIAELENELDELRSANEILLSVATYFGKANALPTRPGIPGPPADER</sequence>
<comment type="caution">
    <text evidence="2">The sequence shown here is derived from an EMBL/GenBank/DDBJ whole genome shotgun (WGS) entry which is preliminary data.</text>
</comment>
<protein>
    <recommendedName>
        <fullName evidence="4">Transposase</fullName>
    </recommendedName>
</protein>
<evidence type="ECO:0000256" key="1">
    <source>
        <dbReference type="SAM" id="Coils"/>
    </source>
</evidence>
<dbReference type="OrthoDB" id="4322756at2"/>
<keyword evidence="3" id="KW-1185">Reference proteome</keyword>
<dbReference type="EMBL" id="QUAC01000209">
    <property type="protein sequence ID" value="REK87560.1"/>
    <property type="molecule type" value="Genomic_DNA"/>
</dbReference>